<reference evidence="1 2" key="2">
    <citation type="submission" date="2018-11" db="EMBL/GenBank/DDBJ databases">
        <authorList>
            <consortium name="Pathogen Informatics"/>
        </authorList>
    </citation>
    <scope>NUCLEOTIDE SEQUENCE [LARGE SCALE GENOMIC DNA]</scope>
</reference>
<dbReference type="AlphaFoldDB" id="A0A0R3SS85"/>
<organism evidence="3">
    <name type="scientific">Hymenolepis diminuta</name>
    <name type="common">Rat tapeworm</name>
    <dbReference type="NCBI Taxonomy" id="6216"/>
    <lineage>
        <taxon>Eukaryota</taxon>
        <taxon>Metazoa</taxon>
        <taxon>Spiralia</taxon>
        <taxon>Lophotrochozoa</taxon>
        <taxon>Platyhelminthes</taxon>
        <taxon>Cestoda</taxon>
        <taxon>Eucestoda</taxon>
        <taxon>Cyclophyllidea</taxon>
        <taxon>Hymenolepididae</taxon>
        <taxon>Hymenolepis</taxon>
    </lineage>
</organism>
<evidence type="ECO:0000313" key="1">
    <source>
        <dbReference type="EMBL" id="VDL60447.1"/>
    </source>
</evidence>
<evidence type="ECO:0000313" key="3">
    <source>
        <dbReference type="WBParaSite" id="HDID_0000813101-mRNA-1"/>
    </source>
</evidence>
<gene>
    <name evidence="1" type="ORF">HDID_LOCUS8129</name>
</gene>
<name>A0A0R3SS85_HYMDI</name>
<protein>
    <submittedName>
        <fullName evidence="3">Developmental pluripotency-associated protein 2</fullName>
    </submittedName>
</protein>
<sequence length="406" mass="44945">MEPFMTMVENASCYEEWLGHMQNVATQPVNANEEPPLTLSQELLNLQESPDVQLPNGECIHDTTSNRNRGAELIQEAWEAALADINTQPLIPTDLNQMLVEYQPSEIELNSNIFPSTLPAVQCSNEQYAPGTSHDSISTLYGLKEVEISSVMEGYGEAELFQEVVKTAWNDEDTQTQVSAGTNQGVAVYQSSSVEIEPNVSYPSSCAFPMETFSVQDQRGRLHGVSGCGDVPPPPSREVMFSGEMPTSTPTLAAVMPIQPPQSSVTSPLFSLWGDYYNEEKEQVARESRAKVVAIKHTSQRPCRGNTTLRKIYRPVGIRQLPATGRKTTTASLANVYTSSNSAPVGLPSHRPFEKIVVDATPATPRPQPPTVRHLPQQRQFKYTRLESAYMRLIAQQRSSQNYVLQ</sequence>
<dbReference type="Proteomes" id="UP000274504">
    <property type="component" value="Unassembled WGS sequence"/>
</dbReference>
<reference evidence="3" key="1">
    <citation type="submission" date="2017-02" db="UniProtKB">
        <authorList>
            <consortium name="WormBaseParasite"/>
        </authorList>
    </citation>
    <scope>IDENTIFICATION</scope>
</reference>
<evidence type="ECO:0000313" key="2">
    <source>
        <dbReference type="Proteomes" id="UP000274504"/>
    </source>
</evidence>
<dbReference type="WBParaSite" id="HDID_0000813101-mRNA-1">
    <property type="protein sequence ID" value="HDID_0000813101-mRNA-1"/>
    <property type="gene ID" value="HDID_0000813101"/>
</dbReference>
<proteinExistence type="predicted"/>
<dbReference type="EMBL" id="UYSG01011033">
    <property type="protein sequence ID" value="VDL60447.1"/>
    <property type="molecule type" value="Genomic_DNA"/>
</dbReference>
<accession>A0A0R3SS85</accession>